<dbReference type="InterPro" id="IPR023393">
    <property type="entry name" value="START-like_dom_sf"/>
</dbReference>
<proteinExistence type="inferred from homology"/>
<dbReference type="CDD" id="cd08899">
    <property type="entry name" value="SRPBCC_CalC_Aha1-like_6"/>
    <property type="match status" value="1"/>
</dbReference>
<keyword evidence="4" id="KW-1185">Reference proteome</keyword>
<evidence type="ECO:0000313" key="3">
    <source>
        <dbReference type="EMBL" id="MBF6024643.1"/>
    </source>
</evidence>
<feature type="domain" description="Activator of Hsp90 ATPase homologue 1/2-like C-terminal" evidence="2">
    <location>
        <begin position="22"/>
        <end position="154"/>
    </location>
</feature>
<comment type="similarity">
    <text evidence="1">Belongs to the AHA1 family.</text>
</comment>
<organism evidence="3 4">
    <name type="scientific">Lysobacter niastensis</name>
    <dbReference type="NCBI Taxonomy" id="380629"/>
    <lineage>
        <taxon>Bacteria</taxon>
        <taxon>Pseudomonadati</taxon>
        <taxon>Pseudomonadota</taxon>
        <taxon>Gammaproteobacteria</taxon>
        <taxon>Lysobacterales</taxon>
        <taxon>Lysobacteraceae</taxon>
        <taxon>Lysobacter</taxon>
    </lineage>
</organism>
<dbReference type="Proteomes" id="UP001429984">
    <property type="component" value="Unassembled WGS sequence"/>
</dbReference>
<evidence type="ECO:0000313" key="4">
    <source>
        <dbReference type="Proteomes" id="UP001429984"/>
    </source>
</evidence>
<sequence>MNDYAQVIAPTTVRIERSMPGPIERLWDYLTDSEKRGHWLAAGDMELREGGRVDLVFRNSELTGNDDPAPAKYAQYAGESRMHGRITACDAPRLLAYTWGEDGGDYSEVRFELSPQGERVHLVVTHSRLSTRDAMLSVAGGWHAHLDILAARLEDREPDGFWRSHTRLEAEYARRIPEA</sequence>
<dbReference type="Pfam" id="PF08327">
    <property type="entry name" value="AHSA1"/>
    <property type="match status" value="1"/>
</dbReference>
<gene>
    <name evidence="3" type="ORF">IU514_11445</name>
</gene>
<protein>
    <submittedName>
        <fullName evidence="3">SRPBCC family protein</fullName>
    </submittedName>
</protein>
<reference evidence="3 4" key="1">
    <citation type="submission" date="2020-11" db="EMBL/GenBank/DDBJ databases">
        <title>Draft Genome Sequence and Secondary Metabolite Biosynthetic Potential of the Lysobacter niastensis Type strain DSM 18481.</title>
        <authorList>
            <person name="Turrini P."/>
            <person name="Artuso I."/>
            <person name="Tescari M."/>
            <person name="Lugli G.A."/>
            <person name="Frangipani E."/>
            <person name="Ventura M."/>
            <person name="Visca P."/>
        </authorList>
    </citation>
    <scope>NUCLEOTIDE SEQUENCE [LARGE SCALE GENOMIC DNA]</scope>
    <source>
        <strain evidence="3 4">DSM 18481</strain>
    </source>
</reference>
<comment type="caution">
    <text evidence="3">The sequence shown here is derived from an EMBL/GenBank/DDBJ whole genome shotgun (WGS) entry which is preliminary data.</text>
</comment>
<dbReference type="EMBL" id="JADLZT010000006">
    <property type="protein sequence ID" value="MBF6024643.1"/>
    <property type="molecule type" value="Genomic_DNA"/>
</dbReference>
<dbReference type="InterPro" id="IPR013538">
    <property type="entry name" value="ASHA1/2-like_C"/>
</dbReference>
<dbReference type="Gene3D" id="3.30.530.20">
    <property type="match status" value="1"/>
</dbReference>
<accession>A0ABS0B6J3</accession>
<dbReference type="RefSeq" id="WP_194931250.1">
    <property type="nucleotide sequence ID" value="NZ_JADLZT010000006.1"/>
</dbReference>
<evidence type="ECO:0000259" key="2">
    <source>
        <dbReference type="Pfam" id="PF08327"/>
    </source>
</evidence>
<evidence type="ECO:0000256" key="1">
    <source>
        <dbReference type="ARBA" id="ARBA00006817"/>
    </source>
</evidence>
<name>A0ABS0B6J3_9GAMM</name>
<dbReference type="SUPFAM" id="SSF55961">
    <property type="entry name" value="Bet v1-like"/>
    <property type="match status" value="1"/>
</dbReference>